<dbReference type="NCBIfam" id="TIGR00275">
    <property type="entry name" value="aminoacetone oxidase family FAD-binding enzyme"/>
    <property type="match status" value="1"/>
</dbReference>
<gene>
    <name evidence="6" type="ORF">CVU82_02685</name>
</gene>
<dbReference type="SUPFAM" id="SSF160996">
    <property type="entry name" value="HI0933 insert domain-like"/>
    <property type="match status" value="1"/>
</dbReference>
<dbReference type="Pfam" id="PF22780">
    <property type="entry name" value="HI0933_like_1st"/>
    <property type="match status" value="1"/>
</dbReference>
<dbReference type="InterPro" id="IPR057661">
    <property type="entry name" value="RsdA/BaiN/AoA(So)_Rossmann"/>
</dbReference>
<comment type="caution">
    <text evidence="6">The sequence shown here is derived from an EMBL/GenBank/DDBJ whole genome shotgun (WGS) entry which is preliminary data.</text>
</comment>
<evidence type="ECO:0000313" key="6">
    <source>
        <dbReference type="EMBL" id="PKM91479.1"/>
    </source>
</evidence>
<reference evidence="6 7" key="1">
    <citation type="journal article" date="2017" name="ISME J.">
        <title>Potential for microbial H2 and metal transformations associated with novel bacteria and archaea in deep terrestrial subsurface sediments.</title>
        <authorList>
            <person name="Hernsdorf A.W."/>
            <person name="Amano Y."/>
            <person name="Miyakawa K."/>
            <person name="Ise K."/>
            <person name="Suzuki Y."/>
            <person name="Anantharaman K."/>
            <person name="Probst A."/>
            <person name="Burstein D."/>
            <person name="Thomas B.C."/>
            <person name="Banfield J.F."/>
        </authorList>
    </citation>
    <scope>NUCLEOTIDE SEQUENCE [LARGE SCALE GENOMIC DNA]</scope>
    <source>
        <strain evidence="6">HGW-Falkowbacteria-1</strain>
    </source>
</reference>
<evidence type="ECO:0000256" key="3">
    <source>
        <dbReference type="ARBA" id="ARBA00022827"/>
    </source>
</evidence>
<name>A0A2N2E9V9_9BACT</name>
<sequence length="429" mass="47081">MRYNVAVIGGGPSGMIAAISAAKLGAKVILLEKKQELGLKLLLAGGGRCNFSNLINNIKVLPEKFGPEGKFLYSAWYKFGPNDIVEFFNSKGLKTKVEDGGKVFPLSDSSLDVRDVLLSCLLKSKVKIMTSTEVSDFVFEKEKLNFVLLKGGEKILADNFIVCTGGLSYPMTGSSGEGYSFLKNMGHKISDLRPALSPVFVKDKKIKDLEGLSLKNVKFSLYSDCNKKGKEIISIIGDAIFTSNGLSGPAIFDISSKVSLLLLKNNKSVFLEIDFFPEFSFQILDEKIKSIILTSPKKIFKNLLSEIIPPKLILYIIRNYKIDFEKPGSETKKEERVAIVGFLKSFVLEVESVASYDRAMLTAGGVALDEVDPKTMRSKMIKNLFIAGEVLNIDGPTGGYNLQVCWSTGYLAGESAAQKSICSKQNYKL</sequence>
<dbReference type="SUPFAM" id="SSF51905">
    <property type="entry name" value="FAD/NAD(P)-binding domain"/>
    <property type="match status" value="1"/>
</dbReference>
<dbReference type="Gene3D" id="2.40.30.10">
    <property type="entry name" value="Translation factors"/>
    <property type="match status" value="1"/>
</dbReference>
<dbReference type="InterPro" id="IPR004792">
    <property type="entry name" value="BaiN-like"/>
</dbReference>
<evidence type="ECO:0000256" key="1">
    <source>
        <dbReference type="ARBA" id="ARBA00001974"/>
    </source>
</evidence>
<evidence type="ECO:0000256" key="2">
    <source>
        <dbReference type="ARBA" id="ARBA00022630"/>
    </source>
</evidence>
<dbReference type="PANTHER" id="PTHR42887">
    <property type="entry name" value="OS12G0638800 PROTEIN"/>
    <property type="match status" value="1"/>
</dbReference>
<evidence type="ECO:0000259" key="4">
    <source>
        <dbReference type="Pfam" id="PF03486"/>
    </source>
</evidence>
<dbReference type="PRINTS" id="PR00368">
    <property type="entry name" value="FADPNR"/>
</dbReference>
<comment type="cofactor">
    <cofactor evidence="1">
        <name>FAD</name>
        <dbReference type="ChEBI" id="CHEBI:57692"/>
    </cofactor>
</comment>
<feature type="domain" description="RsdA/BaiN/AoA(So)-like Rossmann fold-like" evidence="4">
    <location>
        <begin position="4"/>
        <end position="414"/>
    </location>
</feature>
<keyword evidence="2" id="KW-0285">Flavoprotein</keyword>
<evidence type="ECO:0000313" key="7">
    <source>
        <dbReference type="Proteomes" id="UP000233517"/>
    </source>
</evidence>
<dbReference type="Gene3D" id="3.50.50.60">
    <property type="entry name" value="FAD/NAD(P)-binding domain"/>
    <property type="match status" value="1"/>
</dbReference>
<dbReference type="InterPro" id="IPR036188">
    <property type="entry name" value="FAD/NAD-bd_sf"/>
</dbReference>
<dbReference type="PRINTS" id="PR00411">
    <property type="entry name" value="PNDRDTASEI"/>
</dbReference>
<accession>A0A2N2E9V9</accession>
<dbReference type="PANTHER" id="PTHR42887:SF2">
    <property type="entry name" value="OS12G0638800 PROTEIN"/>
    <property type="match status" value="1"/>
</dbReference>
<protein>
    <submittedName>
        <fullName evidence="6">Aminoacetone oxidase family FAD-binding enzyme</fullName>
    </submittedName>
</protein>
<evidence type="ECO:0000259" key="5">
    <source>
        <dbReference type="Pfam" id="PF22780"/>
    </source>
</evidence>
<dbReference type="InterPro" id="IPR055178">
    <property type="entry name" value="RsdA/BaiN/AoA(So)-like_dom"/>
</dbReference>
<dbReference type="AlphaFoldDB" id="A0A2N2E9V9"/>
<dbReference type="Pfam" id="PF03486">
    <property type="entry name" value="HI0933_like"/>
    <property type="match status" value="1"/>
</dbReference>
<feature type="domain" description="RsdA/BaiN/AoA(So)-like insert" evidence="5">
    <location>
        <begin position="193"/>
        <end position="359"/>
    </location>
</feature>
<dbReference type="EMBL" id="PHAI01000002">
    <property type="protein sequence ID" value="PKM91479.1"/>
    <property type="molecule type" value="Genomic_DNA"/>
</dbReference>
<dbReference type="Gene3D" id="1.10.8.260">
    <property type="entry name" value="HI0933 insert domain-like"/>
    <property type="match status" value="1"/>
</dbReference>
<dbReference type="InterPro" id="IPR023166">
    <property type="entry name" value="BaiN-like_dom_sf"/>
</dbReference>
<keyword evidence="3" id="KW-0274">FAD</keyword>
<proteinExistence type="predicted"/>
<organism evidence="6 7">
    <name type="scientific">Candidatus Falkowbacteria bacterium HGW-Falkowbacteria-1</name>
    <dbReference type="NCBI Taxonomy" id="2013768"/>
    <lineage>
        <taxon>Bacteria</taxon>
        <taxon>Candidatus Falkowiibacteriota</taxon>
    </lineage>
</organism>
<dbReference type="Proteomes" id="UP000233517">
    <property type="component" value="Unassembled WGS sequence"/>
</dbReference>